<accession>A0A1B0BSE4</accession>
<name>A0A1B0BSE4_9MUSC</name>
<organism evidence="2 3">
    <name type="scientific">Glossina palpalis gambiensis</name>
    <dbReference type="NCBI Taxonomy" id="67801"/>
    <lineage>
        <taxon>Eukaryota</taxon>
        <taxon>Metazoa</taxon>
        <taxon>Ecdysozoa</taxon>
        <taxon>Arthropoda</taxon>
        <taxon>Hexapoda</taxon>
        <taxon>Insecta</taxon>
        <taxon>Pterygota</taxon>
        <taxon>Neoptera</taxon>
        <taxon>Endopterygota</taxon>
        <taxon>Diptera</taxon>
        <taxon>Brachycera</taxon>
        <taxon>Muscomorpha</taxon>
        <taxon>Hippoboscoidea</taxon>
        <taxon>Glossinidae</taxon>
        <taxon>Glossina</taxon>
    </lineage>
</organism>
<dbReference type="AlphaFoldDB" id="A0A1B0BSE4"/>
<dbReference type="EnsemblMetazoa" id="GPPI039149-RA">
    <property type="protein sequence ID" value="GPPI039149-PA"/>
    <property type="gene ID" value="GPPI039149"/>
</dbReference>
<keyword evidence="1" id="KW-0175">Coiled coil</keyword>
<evidence type="ECO:0000313" key="2">
    <source>
        <dbReference type="EnsemblMetazoa" id="GPPI039149-PA"/>
    </source>
</evidence>
<feature type="coiled-coil region" evidence="1">
    <location>
        <begin position="101"/>
        <end position="128"/>
    </location>
</feature>
<protein>
    <submittedName>
        <fullName evidence="2">Uncharacterized protein</fullName>
    </submittedName>
</protein>
<reference evidence="3" key="1">
    <citation type="submission" date="2015-01" db="EMBL/GenBank/DDBJ databases">
        <authorList>
            <person name="Aksoy S."/>
            <person name="Warren W."/>
            <person name="Wilson R.K."/>
        </authorList>
    </citation>
    <scope>NUCLEOTIDE SEQUENCE [LARGE SCALE GENOMIC DNA]</scope>
    <source>
        <strain evidence="3">IAEA</strain>
    </source>
</reference>
<reference evidence="2" key="2">
    <citation type="submission" date="2020-05" db="UniProtKB">
        <authorList>
            <consortium name="EnsemblMetazoa"/>
        </authorList>
    </citation>
    <scope>IDENTIFICATION</scope>
    <source>
        <strain evidence="2">IAEA</strain>
    </source>
</reference>
<dbReference type="Proteomes" id="UP000092460">
    <property type="component" value="Unassembled WGS sequence"/>
</dbReference>
<evidence type="ECO:0000313" key="3">
    <source>
        <dbReference type="Proteomes" id="UP000092460"/>
    </source>
</evidence>
<dbReference type="VEuPathDB" id="VectorBase:GPPI039149"/>
<evidence type="ECO:0000256" key="1">
    <source>
        <dbReference type="SAM" id="Coils"/>
    </source>
</evidence>
<dbReference type="EMBL" id="JXJN01019679">
    <property type="status" value="NOT_ANNOTATED_CDS"/>
    <property type="molecule type" value="Genomic_DNA"/>
</dbReference>
<proteinExistence type="predicted"/>
<sequence>MKFVEQMGVLIFPLRELVMGYKYLSNYHKFTFYQLKQDPCHGQRIRPSPKTPFTSGALAYTAMILCNLIIANDSKFIVNTIDGRIGDVTAYRCVMTRYEYLENLCNDLDRMQRAIKDAEKVITLMKEEIALKKLEKAEAIIRVLIHCIEAEKL</sequence>
<keyword evidence="3" id="KW-1185">Reference proteome</keyword>